<dbReference type="InterPro" id="IPR031704">
    <property type="entry name" value="Glyco_hydro_36_N"/>
</dbReference>
<keyword evidence="8" id="KW-1185">Reference proteome</keyword>
<evidence type="ECO:0000256" key="4">
    <source>
        <dbReference type="ARBA" id="ARBA00023295"/>
    </source>
</evidence>
<dbReference type="InterPro" id="IPR000111">
    <property type="entry name" value="Glyco_hydro_27/36_CS"/>
</dbReference>
<dbReference type="CDD" id="cd14791">
    <property type="entry name" value="GH36"/>
    <property type="match status" value="1"/>
</dbReference>
<dbReference type="InterPro" id="IPR050985">
    <property type="entry name" value="Alpha-glycosidase_related"/>
</dbReference>
<dbReference type="EC" id="3.2.1.22" evidence="2"/>
<feature type="domain" description="Glycosyl hydrolase family 36 N-terminal" evidence="6">
    <location>
        <begin position="32"/>
        <end position="274"/>
    </location>
</feature>
<dbReference type="GO" id="GO:0004557">
    <property type="term" value="F:alpha-galactosidase activity"/>
    <property type="evidence" value="ECO:0007669"/>
    <property type="project" value="UniProtKB-EC"/>
</dbReference>
<gene>
    <name evidence="7" type="ORF">R2Q92_03345</name>
</gene>
<dbReference type="PANTHER" id="PTHR43053">
    <property type="entry name" value="GLYCOSIDASE FAMILY 31"/>
    <property type="match status" value="1"/>
</dbReference>
<protein>
    <recommendedName>
        <fullName evidence="2">alpha-galactosidase</fullName>
        <ecNumber evidence="2">3.2.1.22</ecNumber>
    </recommendedName>
</protein>
<evidence type="ECO:0000313" key="7">
    <source>
        <dbReference type="EMBL" id="MDZ8160855.1"/>
    </source>
</evidence>
<dbReference type="PROSITE" id="PS00512">
    <property type="entry name" value="ALPHA_GALACTOSIDASE"/>
    <property type="match status" value="1"/>
</dbReference>
<dbReference type="PRINTS" id="PR00743">
    <property type="entry name" value="GLHYDRLASE36"/>
</dbReference>
<organism evidence="7 8">
    <name type="scientific">Microbacterium aquimaris</name>
    <dbReference type="NCBI Taxonomy" id="459816"/>
    <lineage>
        <taxon>Bacteria</taxon>
        <taxon>Bacillati</taxon>
        <taxon>Actinomycetota</taxon>
        <taxon>Actinomycetes</taxon>
        <taxon>Micrococcales</taxon>
        <taxon>Microbacteriaceae</taxon>
        <taxon>Microbacterium</taxon>
    </lineage>
</organism>
<evidence type="ECO:0000256" key="3">
    <source>
        <dbReference type="ARBA" id="ARBA00022801"/>
    </source>
</evidence>
<dbReference type="Proteomes" id="UP001291912">
    <property type="component" value="Unassembled WGS sequence"/>
</dbReference>
<dbReference type="Gene3D" id="3.20.20.70">
    <property type="entry name" value="Aldolase class I"/>
    <property type="match status" value="1"/>
</dbReference>
<dbReference type="RefSeq" id="WP_194423533.1">
    <property type="nucleotide sequence ID" value="NZ_BAAAPT010000001.1"/>
</dbReference>
<dbReference type="InterPro" id="IPR002252">
    <property type="entry name" value="Glyco_hydro_36"/>
</dbReference>
<evidence type="ECO:0000313" key="8">
    <source>
        <dbReference type="Proteomes" id="UP001291912"/>
    </source>
</evidence>
<comment type="catalytic activity">
    <reaction evidence="1">
        <text>Hydrolysis of terminal, non-reducing alpha-D-galactose residues in alpha-D-galactosides, including galactose oligosaccharides, galactomannans and galactolipids.</text>
        <dbReference type="EC" id="3.2.1.22"/>
    </reaction>
</comment>
<dbReference type="Pfam" id="PF16875">
    <property type="entry name" value="Glyco_hydro_36N"/>
    <property type="match status" value="1"/>
</dbReference>
<dbReference type="InterPro" id="IPR038417">
    <property type="entry name" value="Alpga-gal_N_sf"/>
</dbReference>
<dbReference type="EMBL" id="JAWJYN010000001">
    <property type="protein sequence ID" value="MDZ8160855.1"/>
    <property type="molecule type" value="Genomic_DNA"/>
</dbReference>
<dbReference type="Pfam" id="PF16874">
    <property type="entry name" value="Glyco_hydro_36C"/>
    <property type="match status" value="1"/>
</dbReference>
<accession>A0ABU5N491</accession>
<dbReference type="InterPro" id="IPR013785">
    <property type="entry name" value="Aldolase_TIM"/>
</dbReference>
<dbReference type="Gene3D" id="2.60.40.1180">
    <property type="entry name" value="Golgi alpha-mannosidase II"/>
    <property type="match status" value="1"/>
</dbReference>
<evidence type="ECO:0000256" key="1">
    <source>
        <dbReference type="ARBA" id="ARBA00001255"/>
    </source>
</evidence>
<keyword evidence="3 7" id="KW-0378">Hydrolase</keyword>
<proteinExistence type="predicted"/>
<dbReference type="Gene3D" id="2.70.98.60">
    <property type="entry name" value="alpha-galactosidase from lactobacil brevis"/>
    <property type="match status" value="1"/>
</dbReference>
<dbReference type="SUPFAM" id="SSF51445">
    <property type="entry name" value="(Trans)glycosidases"/>
    <property type="match status" value="1"/>
</dbReference>
<dbReference type="Pfam" id="PF02065">
    <property type="entry name" value="Melibiase"/>
    <property type="match status" value="1"/>
</dbReference>
<comment type="caution">
    <text evidence="7">The sequence shown here is derived from an EMBL/GenBank/DDBJ whole genome shotgun (WGS) entry which is preliminary data.</text>
</comment>
<name>A0ABU5N491_9MICO</name>
<evidence type="ECO:0000259" key="6">
    <source>
        <dbReference type="Pfam" id="PF16875"/>
    </source>
</evidence>
<keyword evidence="4 7" id="KW-0326">Glycosidase</keyword>
<dbReference type="InterPro" id="IPR031705">
    <property type="entry name" value="Glyco_hydro_36_C"/>
</dbReference>
<dbReference type="PANTHER" id="PTHR43053:SF3">
    <property type="entry name" value="ALPHA-GALACTOSIDASE C-RELATED"/>
    <property type="match status" value="1"/>
</dbReference>
<evidence type="ECO:0000259" key="5">
    <source>
        <dbReference type="Pfam" id="PF16874"/>
    </source>
</evidence>
<sequence length="751" mass="81624">MTASTSVSVRRTVSLRAAGVSLVLDLSDDLLPAVVHWGADLGSLTTEDEASALTDAGVNPVGLNQVDEPVRVAILPEGWTGWPGRPGLSGSRAGQAWSPRFRVTARTLDGSPVAAGLTEGGAGAVRVRAEDAASSLAVDLHVELLPAGILRTRAELSNLGADEYTLDAFTLALPIPSVAREVLDFAGRWARERTPQRTDLGIGIHLRENRRGRTGADSAYLLHAGAPGFDFAGGEVWAVHTAWSGNHVHYAERVFSGEQVLGGGELLLPGEIVLGAGDSYTSPWLYGAYGDGLDELAGRFHRHLRARRQHPSSPRPVTLNVWEAVYFDHSLPGLIELADRAAEIGVERYVLDDGWFGSRRDDTSGLGDWQVSAEVWPDGLGPLVDHVTGLGMQFGLWFEPEMVNVDSDVAHAHPEWIMSADRDRLPVPSRNQQVLNLAIPACYDYIRDAMVAILREYDISYIKWDHNRDLVEAADRADGRPAVHAQTLAFYRLVDELKESFPGLEIESCSSGGGRVDLEVIERTDRVWTSDCIDPHERQLMHRWTQQLLPPELMGAHIASGISHTTGRGHSLEYRASTAVFGHLGIEWDLRAAPADEFAQLGAWVAFYKRWRGLLHTGDVVRLDTGDETLFGHGVVSRDRSRALFAIAAVERSMTSMCGRVRLRGLDAGRRYRVRPVLPAGELAGMLPPPWWGTGAGDMAAHSAVSAERIAGGSGAVFSGRTLERVGVAHPAVFPDTTVLYEIEAVDSSRD</sequence>
<evidence type="ECO:0000256" key="2">
    <source>
        <dbReference type="ARBA" id="ARBA00012755"/>
    </source>
</evidence>
<reference evidence="7 8" key="1">
    <citation type="submission" date="2023-10" db="EMBL/GenBank/DDBJ databases">
        <title>Microbacterium xanthum sp. nov., isolated from seaweed.</title>
        <authorList>
            <person name="Lee S.D."/>
        </authorList>
    </citation>
    <scope>NUCLEOTIDE SEQUENCE [LARGE SCALE GENOMIC DNA]</scope>
    <source>
        <strain evidence="7 8">KCTC 19124</strain>
    </source>
</reference>
<dbReference type="InterPro" id="IPR013780">
    <property type="entry name" value="Glyco_hydro_b"/>
</dbReference>
<feature type="domain" description="Glycosyl hydrolase family 36 C-terminal" evidence="5">
    <location>
        <begin position="635"/>
        <end position="730"/>
    </location>
</feature>
<dbReference type="InterPro" id="IPR017853">
    <property type="entry name" value="GH"/>
</dbReference>